<evidence type="ECO:0000313" key="4">
    <source>
        <dbReference type="EMBL" id="PVU87086.1"/>
    </source>
</evidence>
<protein>
    <recommendedName>
        <fullName evidence="1">alkaline phosphatase</fullName>
        <ecNumber evidence="1">3.1.3.1</ecNumber>
    </recommendedName>
</protein>
<reference evidence="4 5" key="1">
    <citation type="journal article" date="2018" name="MBio">
        <title>Comparative Genomics Reveals the Core Gene Toolbox for the Fungus-Insect Symbiosis.</title>
        <authorList>
            <person name="Wang Y."/>
            <person name="Stata M."/>
            <person name="Wang W."/>
            <person name="Stajich J.E."/>
            <person name="White M.M."/>
            <person name="Moncalvo J.M."/>
        </authorList>
    </citation>
    <scope>NUCLEOTIDE SEQUENCE [LARGE SCALE GENOMIC DNA]</scope>
    <source>
        <strain evidence="4 5">SC-DP-2</strain>
    </source>
</reference>
<dbReference type="PANTHER" id="PTHR11596:SF5">
    <property type="entry name" value="ALKALINE PHOSPHATASE"/>
    <property type="match status" value="1"/>
</dbReference>
<dbReference type="STRING" id="133381.A0A2T9Y408"/>
<gene>
    <name evidence="4" type="ORF">BB560_006547</name>
</gene>
<evidence type="ECO:0000256" key="2">
    <source>
        <dbReference type="ARBA" id="ARBA00022553"/>
    </source>
</evidence>
<evidence type="ECO:0000256" key="1">
    <source>
        <dbReference type="ARBA" id="ARBA00012647"/>
    </source>
</evidence>
<dbReference type="Gene3D" id="1.10.60.40">
    <property type="match status" value="1"/>
</dbReference>
<organism evidence="4 5">
    <name type="scientific">Smittium megazygosporum</name>
    <dbReference type="NCBI Taxonomy" id="133381"/>
    <lineage>
        <taxon>Eukaryota</taxon>
        <taxon>Fungi</taxon>
        <taxon>Fungi incertae sedis</taxon>
        <taxon>Zoopagomycota</taxon>
        <taxon>Kickxellomycotina</taxon>
        <taxon>Harpellomycetes</taxon>
        <taxon>Harpellales</taxon>
        <taxon>Legeriomycetaceae</taxon>
        <taxon>Smittium</taxon>
    </lineage>
</organism>
<sequence length="258" mass="29419">MTKKALEILDYKSKSKDAGFFLMVEGSRIDMAAHQNDPSTHVREIIAYWDAVQVVRNYIKQNPNTVVISVSDHETGGISVARQISEKYPDYTWKPHVLARVTKSNELITSALLAFTMSNSHPGSFMQQKKEFVRHTVLSTWMGVNDYTEEDVDRLATYQDYGRIQQCLSDIISKRALIGWATHGHSSVDVNLYVSGYNSQKLRGNVENIEIGHFIKNTLNLDLDKVTKLISKERTEQKYKSSSSKLPDILQKLYYGHN</sequence>
<keyword evidence="3" id="KW-0479">Metal-binding</keyword>
<dbReference type="GO" id="GO:0046872">
    <property type="term" value="F:metal ion binding"/>
    <property type="evidence" value="ECO:0007669"/>
    <property type="project" value="UniProtKB-KW"/>
</dbReference>
<dbReference type="Pfam" id="PF00245">
    <property type="entry name" value="Alk_phosphatase"/>
    <property type="match status" value="1"/>
</dbReference>
<dbReference type="SUPFAM" id="SSF53649">
    <property type="entry name" value="Alkaline phosphatase-like"/>
    <property type="match status" value="1"/>
</dbReference>
<feature type="binding site" evidence="3">
    <location>
        <position position="30"/>
    </location>
    <ligand>
        <name>Zn(2+)</name>
        <dbReference type="ChEBI" id="CHEBI:29105"/>
        <label>2</label>
    </ligand>
</feature>
<keyword evidence="5" id="KW-1185">Reference proteome</keyword>
<evidence type="ECO:0000313" key="5">
    <source>
        <dbReference type="Proteomes" id="UP000245609"/>
    </source>
</evidence>
<comment type="caution">
    <text evidence="4">The sequence shown here is derived from an EMBL/GenBank/DDBJ whole genome shotgun (WGS) entry which is preliminary data.</text>
</comment>
<accession>A0A2T9Y408</accession>
<feature type="binding site" evidence="3">
    <location>
        <position position="185"/>
    </location>
    <ligand>
        <name>Zn(2+)</name>
        <dbReference type="ChEBI" id="CHEBI:29105"/>
        <label>2</label>
    </ligand>
</feature>
<name>A0A2T9Y408_9FUNG</name>
<dbReference type="GO" id="GO:0000329">
    <property type="term" value="C:fungal-type vacuole membrane"/>
    <property type="evidence" value="ECO:0007669"/>
    <property type="project" value="TreeGrafter"/>
</dbReference>
<dbReference type="PANTHER" id="PTHR11596">
    <property type="entry name" value="ALKALINE PHOSPHATASE"/>
    <property type="match status" value="1"/>
</dbReference>
<keyword evidence="3" id="KW-0460">Magnesium</keyword>
<comment type="cofactor">
    <cofactor evidence="3">
        <name>Mg(2+)</name>
        <dbReference type="ChEBI" id="CHEBI:18420"/>
    </cofactor>
    <text evidence="3">Binds 1 Mg(2+) ion.</text>
</comment>
<dbReference type="EC" id="3.1.3.1" evidence="1"/>
<comment type="cofactor">
    <cofactor evidence="3">
        <name>Zn(2+)</name>
        <dbReference type="ChEBI" id="CHEBI:29105"/>
    </cofactor>
    <text evidence="3">Binds 2 Zn(2+) ions.</text>
</comment>
<dbReference type="InterPro" id="IPR017850">
    <property type="entry name" value="Alkaline_phosphatase_core_sf"/>
</dbReference>
<feature type="binding site" evidence="3">
    <location>
        <position position="25"/>
    </location>
    <ligand>
        <name>Mg(2+)</name>
        <dbReference type="ChEBI" id="CHEBI:18420"/>
    </ligand>
</feature>
<keyword evidence="2" id="KW-0597">Phosphoprotein</keyword>
<feature type="binding site" evidence="3">
    <location>
        <position position="73"/>
    </location>
    <ligand>
        <name>Zn(2+)</name>
        <dbReference type="ChEBI" id="CHEBI:29105"/>
        <label>2</label>
    </ligand>
</feature>
<feature type="binding site" evidence="3">
    <location>
        <position position="72"/>
    </location>
    <ligand>
        <name>Zn(2+)</name>
        <dbReference type="ChEBI" id="CHEBI:29105"/>
        <label>2</label>
    </ligand>
</feature>
<dbReference type="Proteomes" id="UP000245609">
    <property type="component" value="Unassembled WGS sequence"/>
</dbReference>
<dbReference type="EMBL" id="MBFS01003363">
    <property type="protein sequence ID" value="PVU87086.1"/>
    <property type="molecule type" value="Genomic_DNA"/>
</dbReference>
<dbReference type="GO" id="GO:0004035">
    <property type="term" value="F:alkaline phosphatase activity"/>
    <property type="evidence" value="ECO:0007669"/>
    <property type="project" value="UniProtKB-EC"/>
</dbReference>
<feature type="binding site" evidence="3">
    <location>
        <position position="34"/>
    </location>
    <ligand>
        <name>Zn(2+)</name>
        <dbReference type="ChEBI" id="CHEBI:29105"/>
        <label>2</label>
    </ligand>
</feature>
<dbReference type="InterPro" id="IPR001952">
    <property type="entry name" value="Alkaline_phosphatase"/>
</dbReference>
<dbReference type="Gene3D" id="3.40.720.10">
    <property type="entry name" value="Alkaline Phosphatase, subunit A"/>
    <property type="match status" value="1"/>
</dbReference>
<proteinExistence type="predicted"/>
<keyword evidence="3" id="KW-0862">Zinc</keyword>
<evidence type="ECO:0000256" key="3">
    <source>
        <dbReference type="PIRSR" id="PIRSR601952-2"/>
    </source>
</evidence>
<dbReference type="OrthoDB" id="7392499at2759"/>
<dbReference type="AlphaFoldDB" id="A0A2T9Y408"/>